<sequence length="351" mass="37866">MTGDVVEEEFGDVLGLAGGRARDEMGVLGKAADNNIDAIVTMVDRVETTNEVHKDRLSAVGGYGDRLEFASLGLVGGIDGLASRARTDVGFDVSKERVSIEVTGDIFKGFLETELSDNLGVMMLTQELGTETISGRDAKSAGSFGVDVEEMVDEGVIRDIVKVVEFGVGRGEVGAGGVAMGEKLSKRLREVDMSHGSEDFLGGLVIRDNVAKVFHDRGGKSTFVKLSVELLLTEDGKYLLDVLKVELEGGTEDKDVVEVDHDTDFEEITEDVVHGGLEGCWGICEAERHHKELVMPEARAKGGLVGMFLANTDLVEATTEVNLGKVFVSAEEIKKLKYLGEWILILDRDLV</sequence>
<keyword evidence="2" id="KW-1185">Reference proteome</keyword>
<proteinExistence type="predicted"/>
<evidence type="ECO:0000313" key="1">
    <source>
        <dbReference type="EMBL" id="GBG81951.1"/>
    </source>
</evidence>
<dbReference type="Gramene" id="GBG81951">
    <property type="protein sequence ID" value="GBG81951"/>
    <property type="gene ID" value="CBR_g34134"/>
</dbReference>
<accession>A0A388LI71</accession>
<gene>
    <name evidence="1" type="ORF">CBR_g34134</name>
</gene>
<dbReference type="AlphaFoldDB" id="A0A388LI71"/>
<protein>
    <submittedName>
        <fullName evidence="1">Uncharacterized protein</fullName>
    </submittedName>
</protein>
<reference evidence="1 2" key="1">
    <citation type="journal article" date="2018" name="Cell">
        <title>The Chara Genome: Secondary Complexity and Implications for Plant Terrestrialization.</title>
        <authorList>
            <person name="Nishiyama T."/>
            <person name="Sakayama H."/>
            <person name="Vries J.D."/>
            <person name="Buschmann H."/>
            <person name="Saint-Marcoux D."/>
            <person name="Ullrich K.K."/>
            <person name="Haas F.B."/>
            <person name="Vanderstraeten L."/>
            <person name="Becker D."/>
            <person name="Lang D."/>
            <person name="Vosolsobe S."/>
            <person name="Rombauts S."/>
            <person name="Wilhelmsson P.K.I."/>
            <person name="Janitza P."/>
            <person name="Kern R."/>
            <person name="Heyl A."/>
            <person name="Rumpler F."/>
            <person name="Villalobos L.I.A.C."/>
            <person name="Clay J.M."/>
            <person name="Skokan R."/>
            <person name="Toyoda A."/>
            <person name="Suzuki Y."/>
            <person name="Kagoshima H."/>
            <person name="Schijlen E."/>
            <person name="Tajeshwar N."/>
            <person name="Catarino B."/>
            <person name="Hetherington A.J."/>
            <person name="Saltykova A."/>
            <person name="Bonnot C."/>
            <person name="Breuninger H."/>
            <person name="Symeonidi A."/>
            <person name="Radhakrishnan G.V."/>
            <person name="Van Nieuwerburgh F."/>
            <person name="Deforce D."/>
            <person name="Chang C."/>
            <person name="Karol K.G."/>
            <person name="Hedrich R."/>
            <person name="Ulvskov P."/>
            <person name="Glockner G."/>
            <person name="Delwiche C.F."/>
            <person name="Petrasek J."/>
            <person name="Van de Peer Y."/>
            <person name="Friml J."/>
            <person name="Beilby M."/>
            <person name="Dolan L."/>
            <person name="Kohara Y."/>
            <person name="Sugano S."/>
            <person name="Fujiyama A."/>
            <person name="Delaux P.-M."/>
            <person name="Quint M."/>
            <person name="TheiBen G."/>
            <person name="Hagemann M."/>
            <person name="Harholt J."/>
            <person name="Dunand C."/>
            <person name="Zachgo S."/>
            <person name="Langdale J."/>
            <person name="Maumus F."/>
            <person name="Straeten D.V.D."/>
            <person name="Gould S.B."/>
            <person name="Rensing S.A."/>
        </authorList>
    </citation>
    <scope>NUCLEOTIDE SEQUENCE [LARGE SCALE GENOMIC DNA]</scope>
    <source>
        <strain evidence="1 2">S276</strain>
    </source>
</reference>
<comment type="caution">
    <text evidence="1">The sequence shown here is derived from an EMBL/GenBank/DDBJ whole genome shotgun (WGS) entry which is preliminary data.</text>
</comment>
<evidence type="ECO:0000313" key="2">
    <source>
        <dbReference type="Proteomes" id="UP000265515"/>
    </source>
</evidence>
<dbReference type="Proteomes" id="UP000265515">
    <property type="component" value="Unassembled WGS sequence"/>
</dbReference>
<name>A0A388LI71_CHABU</name>
<organism evidence="1 2">
    <name type="scientific">Chara braunii</name>
    <name type="common">Braun's stonewort</name>
    <dbReference type="NCBI Taxonomy" id="69332"/>
    <lineage>
        <taxon>Eukaryota</taxon>
        <taxon>Viridiplantae</taxon>
        <taxon>Streptophyta</taxon>
        <taxon>Charophyceae</taxon>
        <taxon>Charales</taxon>
        <taxon>Characeae</taxon>
        <taxon>Chara</taxon>
    </lineage>
</organism>
<dbReference type="EMBL" id="BFEA01000391">
    <property type="protein sequence ID" value="GBG81951.1"/>
    <property type="molecule type" value="Genomic_DNA"/>
</dbReference>